<keyword evidence="4" id="KW-0235">DNA replication</keyword>
<evidence type="ECO:0000313" key="9">
    <source>
        <dbReference type="EMBL" id="QSB04478.1"/>
    </source>
</evidence>
<dbReference type="InterPro" id="IPR008921">
    <property type="entry name" value="DNA_pol3_clamp-load_cplx_C"/>
</dbReference>
<dbReference type="AlphaFoldDB" id="A0A895XS68"/>
<dbReference type="SUPFAM" id="SSF48019">
    <property type="entry name" value="post-AAA+ oligomerization domain-like"/>
    <property type="match status" value="1"/>
</dbReference>
<name>A0A895XS68_9ACTN</name>
<dbReference type="NCBIfam" id="TIGR01128">
    <property type="entry name" value="holA"/>
    <property type="match status" value="1"/>
</dbReference>
<dbReference type="KEGG" id="nav:JQS30_11895"/>
<evidence type="ECO:0000313" key="10">
    <source>
        <dbReference type="Proteomes" id="UP000662939"/>
    </source>
</evidence>
<evidence type="ECO:0000256" key="7">
    <source>
        <dbReference type="ARBA" id="ARBA00049244"/>
    </source>
</evidence>
<dbReference type="InterPro" id="IPR048466">
    <property type="entry name" value="DNA_pol3_delta-like_C"/>
</dbReference>
<evidence type="ECO:0000259" key="8">
    <source>
        <dbReference type="Pfam" id="PF21694"/>
    </source>
</evidence>
<dbReference type="Gene3D" id="1.20.272.10">
    <property type="match status" value="1"/>
</dbReference>
<keyword evidence="5" id="KW-0239">DNA-directed DNA polymerase</keyword>
<dbReference type="PANTHER" id="PTHR34388:SF1">
    <property type="entry name" value="DNA POLYMERASE III SUBUNIT DELTA"/>
    <property type="match status" value="1"/>
</dbReference>
<reference evidence="9" key="1">
    <citation type="submission" date="2021-02" db="EMBL/GenBank/DDBJ databases">
        <title>Natronoglycomyces albus gen. nov., sp. nov, a haloalkaliphilic actinobacterium from a soda solonchak soil.</title>
        <authorList>
            <person name="Sorokin D.Y."/>
            <person name="Khijniak T.V."/>
            <person name="Zakharycheva A.P."/>
            <person name="Boueva O.V."/>
            <person name="Ariskina E.V."/>
            <person name="Hahnke R.L."/>
            <person name="Bunk B."/>
            <person name="Sproer C."/>
            <person name="Schumann P."/>
            <person name="Evtushenko L.I."/>
            <person name="Kublanov I.V."/>
        </authorList>
    </citation>
    <scope>NUCLEOTIDE SEQUENCE</scope>
    <source>
        <strain evidence="9">DSM 106290</strain>
    </source>
</reference>
<gene>
    <name evidence="9" type="ORF">JQS30_11895</name>
</gene>
<evidence type="ECO:0000256" key="4">
    <source>
        <dbReference type="ARBA" id="ARBA00022705"/>
    </source>
</evidence>
<evidence type="ECO:0000256" key="1">
    <source>
        <dbReference type="ARBA" id="ARBA00012417"/>
    </source>
</evidence>
<comment type="catalytic activity">
    <reaction evidence="7">
        <text>DNA(n) + a 2'-deoxyribonucleoside 5'-triphosphate = DNA(n+1) + diphosphate</text>
        <dbReference type="Rhea" id="RHEA:22508"/>
        <dbReference type="Rhea" id="RHEA-COMP:17339"/>
        <dbReference type="Rhea" id="RHEA-COMP:17340"/>
        <dbReference type="ChEBI" id="CHEBI:33019"/>
        <dbReference type="ChEBI" id="CHEBI:61560"/>
        <dbReference type="ChEBI" id="CHEBI:173112"/>
        <dbReference type="EC" id="2.7.7.7"/>
    </reaction>
</comment>
<keyword evidence="2" id="KW-0808">Transferase</keyword>
<sequence length="328" mass="34043">MASIAAIRLILGDEELLAERAASEFTAAVTQEDPDAAVHRVAGGDLTSGRFTEITSPTLLGGATIAIVEDAQNVPKDVGEVVAKYASQPEPDVYLALCHAGGNKGKALAEKLRKMAESKGPSTVEMVRASKIKRAMDRTAFVRGELKAAGASPRSASADIADTIIAAVGTDLRELASACAQLVADTEGNLSIEAVGRYYQGRAEVTGFAVADAAVSGRTSEALASLRWAMQIGVDPVPLADALAMSVRSVSRVVGERGGSQQIAKSLGMAPWQIDKARKLARGWTAVGLAEAMQVCANVNADVKGGMEDRGWALERAILAIGSAREGA</sequence>
<dbReference type="PANTHER" id="PTHR34388">
    <property type="entry name" value="DNA POLYMERASE III SUBUNIT DELTA"/>
    <property type="match status" value="1"/>
</dbReference>
<dbReference type="RefSeq" id="WP_213170477.1">
    <property type="nucleotide sequence ID" value="NZ_CP070496.1"/>
</dbReference>
<evidence type="ECO:0000256" key="5">
    <source>
        <dbReference type="ARBA" id="ARBA00022932"/>
    </source>
</evidence>
<dbReference type="GO" id="GO:0003677">
    <property type="term" value="F:DNA binding"/>
    <property type="evidence" value="ECO:0007669"/>
    <property type="project" value="InterPro"/>
</dbReference>
<proteinExistence type="inferred from homology"/>
<accession>A0A895XS68</accession>
<comment type="similarity">
    <text evidence="6">Belongs to the DNA polymerase HolA subunit family.</text>
</comment>
<dbReference type="GO" id="GO:0003887">
    <property type="term" value="F:DNA-directed DNA polymerase activity"/>
    <property type="evidence" value="ECO:0007669"/>
    <property type="project" value="UniProtKB-KW"/>
</dbReference>
<dbReference type="Gene3D" id="3.40.50.300">
    <property type="entry name" value="P-loop containing nucleotide triphosphate hydrolases"/>
    <property type="match status" value="1"/>
</dbReference>
<dbReference type="GO" id="GO:0006261">
    <property type="term" value="P:DNA-templated DNA replication"/>
    <property type="evidence" value="ECO:0007669"/>
    <property type="project" value="TreeGrafter"/>
</dbReference>
<dbReference type="GO" id="GO:0009360">
    <property type="term" value="C:DNA polymerase III complex"/>
    <property type="evidence" value="ECO:0007669"/>
    <property type="project" value="TreeGrafter"/>
</dbReference>
<dbReference type="Proteomes" id="UP000662939">
    <property type="component" value="Chromosome"/>
</dbReference>
<dbReference type="EMBL" id="CP070496">
    <property type="protein sequence ID" value="QSB04478.1"/>
    <property type="molecule type" value="Genomic_DNA"/>
</dbReference>
<dbReference type="Pfam" id="PF21694">
    <property type="entry name" value="DNA_pol3_delta_C"/>
    <property type="match status" value="1"/>
</dbReference>
<feature type="domain" description="DNA polymerase III delta subunit-like C-terminal" evidence="8">
    <location>
        <begin position="208"/>
        <end position="320"/>
    </location>
</feature>
<protein>
    <recommendedName>
        <fullName evidence="1">DNA-directed DNA polymerase</fullName>
        <ecNumber evidence="1">2.7.7.7</ecNumber>
    </recommendedName>
</protein>
<dbReference type="EC" id="2.7.7.7" evidence="1"/>
<dbReference type="InterPro" id="IPR005790">
    <property type="entry name" value="DNA_polIII_delta"/>
</dbReference>
<evidence type="ECO:0000256" key="6">
    <source>
        <dbReference type="ARBA" id="ARBA00034754"/>
    </source>
</evidence>
<keyword evidence="10" id="KW-1185">Reference proteome</keyword>
<evidence type="ECO:0000256" key="3">
    <source>
        <dbReference type="ARBA" id="ARBA00022695"/>
    </source>
</evidence>
<organism evidence="9 10">
    <name type="scientific">Natronoglycomyces albus</name>
    <dbReference type="NCBI Taxonomy" id="2811108"/>
    <lineage>
        <taxon>Bacteria</taxon>
        <taxon>Bacillati</taxon>
        <taxon>Actinomycetota</taxon>
        <taxon>Actinomycetes</taxon>
        <taxon>Glycomycetales</taxon>
        <taxon>Glycomycetaceae</taxon>
        <taxon>Natronoglycomyces</taxon>
    </lineage>
</organism>
<keyword evidence="3" id="KW-0548">Nucleotidyltransferase</keyword>
<dbReference type="InterPro" id="IPR027417">
    <property type="entry name" value="P-loop_NTPase"/>
</dbReference>
<evidence type="ECO:0000256" key="2">
    <source>
        <dbReference type="ARBA" id="ARBA00022679"/>
    </source>
</evidence>